<organism evidence="2 3">
    <name type="scientific">Kingdonia uniflora</name>
    <dbReference type="NCBI Taxonomy" id="39325"/>
    <lineage>
        <taxon>Eukaryota</taxon>
        <taxon>Viridiplantae</taxon>
        <taxon>Streptophyta</taxon>
        <taxon>Embryophyta</taxon>
        <taxon>Tracheophyta</taxon>
        <taxon>Spermatophyta</taxon>
        <taxon>Magnoliopsida</taxon>
        <taxon>Ranunculales</taxon>
        <taxon>Circaeasteraceae</taxon>
        <taxon>Kingdonia</taxon>
    </lineage>
</organism>
<dbReference type="Proteomes" id="UP000541444">
    <property type="component" value="Unassembled WGS sequence"/>
</dbReference>
<dbReference type="PANTHER" id="PTHR33132:SF92">
    <property type="entry name" value="SERINE-RICH PROTEIN"/>
    <property type="match status" value="1"/>
</dbReference>
<reference evidence="2 3" key="1">
    <citation type="journal article" date="2020" name="IScience">
        <title>Genome Sequencing of the Endangered Kingdonia uniflora (Circaeasteraceae, Ranunculales) Reveals Potential Mechanisms of Evolutionary Specialization.</title>
        <authorList>
            <person name="Sun Y."/>
            <person name="Deng T."/>
            <person name="Zhang A."/>
            <person name="Moore M.J."/>
            <person name="Landis J.B."/>
            <person name="Lin N."/>
            <person name="Zhang H."/>
            <person name="Zhang X."/>
            <person name="Huang J."/>
            <person name="Zhang X."/>
            <person name="Sun H."/>
            <person name="Wang H."/>
        </authorList>
    </citation>
    <scope>NUCLEOTIDE SEQUENCE [LARGE SCALE GENOMIC DNA]</scope>
    <source>
        <strain evidence="2">TB1705</strain>
        <tissue evidence="2">Leaf</tissue>
    </source>
</reference>
<keyword evidence="3" id="KW-1185">Reference proteome</keyword>
<evidence type="ECO:0000313" key="2">
    <source>
        <dbReference type="EMBL" id="KAF6157487.1"/>
    </source>
</evidence>
<feature type="region of interest" description="Disordered" evidence="1">
    <location>
        <begin position="73"/>
        <end position="103"/>
    </location>
</feature>
<dbReference type="OrthoDB" id="1924025at2759"/>
<evidence type="ECO:0000256" key="1">
    <source>
        <dbReference type="SAM" id="MobiDB-lite"/>
    </source>
</evidence>
<comment type="caution">
    <text evidence="2">The sequence shown here is derived from an EMBL/GenBank/DDBJ whole genome shotgun (WGS) entry which is preliminary data.</text>
</comment>
<name>A0A7J7MRN6_9MAGN</name>
<gene>
    <name evidence="2" type="ORF">GIB67_004425</name>
</gene>
<dbReference type="PANTHER" id="PTHR33132">
    <property type="entry name" value="OSJNBB0118P14.9 PROTEIN"/>
    <property type="match status" value="1"/>
</dbReference>
<evidence type="ECO:0000313" key="3">
    <source>
        <dbReference type="Proteomes" id="UP000541444"/>
    </source>
</evidence>
<proteinExistence type="predicted"/>
<sequence length="103" mass="11214">MDSKSEEEMPFPKIITKEIPMGTEMVRTEKKEEPVAAPVMPMPVRQTSAAKTTCLCSPTTHAGSFRCRLHRSQDALQRTKSVDSVTHPDSSVAPVTPGNSNSS</sequence>
<accession>A0A7J7MRN6</accession>
<dbReference type="AlphaFoldDB" id="A0A7J7MRN6"/>
<protein>
    <submittedName>
        <fullName evidence="2">Uncharacterized protein</fullName>
    </submittedName>
</protein>
<feature type="compositionally biased region" description="Polar residues" evidence="1">
    <location>
        <begin position="74"/>
        <end position="89"/>
    </location>
</feature>
<dbReference type="EMBL" id="JACGCM010001275">
    <property type="protein sequence ID" value="KAF6157487.1"/>
    <property type="molecule type" value="Genomic_DNA"/>
</dbReference>